<keyword evidence="1" id="KW-0378">Hydrolase</keyword>
<dbReference type="CDD" id="cd03443">
    <property type="entry name" value="PaaI_thioesterase"/>
    <property type="match status" value="1"/>
</dbReference>
<proteinExistence type="predicted"/>
<evidence type="ECO:0000313" key="4">
    <source>
        <dbReference type="EMBL" id="BCO34254.1"/>
    </source>
</evidence>
<feature type="region of interest" description="Disordered" evidence="2">
    <location>
        <begin position="1"/>
        <end position="22"/>
    </location>
</feature>
<dbReference type="InterPro" id="IPR006683">
    <property type="entry name" value="Thioestr_dom"/>
</dbReference>
<dbReference type="EMBL" id="AP024237">
    <property type="protein sequence ID" value="BCO34254.1"/>
    <property type="molecule type" value="Genomic_DNA"/>
</dbReference>
<protein>
    <submittedName>
        <fullName evidence="4">Phenylacetic acid degradation protein</fullName>
    </submittedName>
</protein>
<dbReference type="SUPFAM" id="SSF54637">
    <property type="entry name" value="Thioesterase/thiol ester dehydrase-isomerase"/>
    <property type="match status" value="1"/>
</dbReference>
<evidence type="ECO:0000256" key="2">
    <source>
        <dbReference type="SAM" id="MobiDB-lite"/>
    </source>
</evidence>
<evidence type="ECO:0000259" key="3">
    <source>
        <dbReference type="Pfam" id="PF03061"/>
    </source>
</evidence>
<feature type="domain" description="Thioesterase" evidence="3">
    <location>
        <begin position="205"/>
        <end position="278"/>
    </location>
</feature>
<dbReference type="GO" id="GO:0016289">
    <property type="term" value="F:acyl-CoA hydrolase activity"/>
    <property type="evidence" value="ECO:0007669"/>
    <property type="project" value="UniProtKB-ARBA"/>
</dbReference>
<accession>A0A7R7GR37</accession>
<gene>
    <name evidence="4" type="ORF">MHEC_06870</name>
</gene>
<reference evidence="4 5" key="1">
    <citation type="submission" date="2020-12" db="EMBL/GenBank/DDBJ databases">
        <title>Complete genome sequence of Mycobacterium heckeshornense JCM 15655T, closely related to a pathogenic non-tuberculous mycobacterial species Mycobacterium xenopi.</title>
        <authorList>
            <person name="Yoshida M."/>
            <person name="Fukano H."/>
            <person name="Asakura T."/>
            <person name="Suzuki M."/>
            <person name="Hoshino Y."/>
        </authorList>
    </citation>
    <scope>NUCLEOTIDE SEQUENCE [LARGE SCALE GENOMIC DNA]</scope>
    <source>
        <strain evidence="4 5">JCM 15655</strain>
    </source>
</reference>
<dbReference type="Gene3D" id="3.10.129.10">
    <property type="entry name" value="Hotdog Thioesterase"/>
    <property type="match status" value="1"/>
</dbReference>
<dbReference type="Proteomes" id="UP000595446">
    <property type="component" value="Chromosome"/>
</dbReference>
<dbReference type="InterPro" id="IPR003736">
    <property type="entry name" value="PAAI_dom"/>
</dbReference>
<evidence type="ECO:0000256" key="1">
    <source>
        <dbReference type="ARBA" id="ARBA00022801"/>
    </source>
</evidence>
<evidence type="ECO:0000313" key="5">
    <source>
        <dbReference type="Proteomes" id="UP000595446"/>
    </source>
</evidence>
<dbReference type="AlphaFoldDB" id="A0A7R7GR37"/>
<organism evidence="4 5">
    <name type="scientific">Mycobacterium heckeshornense</name>
    <dbReference type="NCBI Taxonomy" id="110505"/>
    <lineage>
        <taxon>Bacteria</taxon>
        <taxon>Bacillati</taxon>
        <taxon>Actinomycetota</taxon>
        <taxon>Actinomycetes</taxon>
        <taxon>Mycobacteriales</taxon>
        <taxon>Mycobacteriaceae</taxon>
        <taxon>Mycobacterium</taxon>
    </lineage>
</organism>
<keyword evidence="5" id="KW-1185">Reference proteome</keyword>
<dbReference type="InterPro" id="IPR029069">
    <property type="entry name" value="HotDog_dom_sf"/>
</dbReference>
<sequence length="288" mass="29929">MTASGRAMSARPEHHWAPQPDIETPDTLLRRFAIDVVDADVAGATATMSMPIAGMRNPFTGLPTIGPLAILVDAVSGLVNHFRREIDEWTVSSELALELSPEGSELATADPDVPVTATGRPLGPRGSSSLSFCTLTCGDVVIGGATVRSYFIPTDDVTLEGPADSLVKTAHTPLAELMAVTIKPTTDGTRVLSQGVDPILNNAIGVINGGVASAGLELAASAATNSRGGPPMRTASVRVNFLRPFYAGERSRYEATPLRIGRGTAVADAVALGDDGRVAVAARVTAYR</sequence>
<dbReference type="Pfam" id="PF03061">
    <property type="entry name" value="4HBT"/>
    <property type="match status" value="1"/>
</dbReference>
<dbReference type="NCBIfam" id="TIGR00369">
    <property type="entry name" value="unchar_dom_1"/>
    <property type="match status" value="1"/>
</dbReference>
<name>A0A7R7GR37_9MYCO</name>